<dbReference type="PRINTS" id="PR00100">
    <property type="entry name" value="AOTCASE"/>
</dbReference>
<dbReference type="EC" id="2.1.3.2" evidence="2"/>
<protein>
    <recommendedName>
        <fullName evidence="2">aspartate carbamoyltransferase</fullName>
        <ecNumber evidence="2">2.1.3.2</ecNumber>
    </recommendedName>
</protein>
<dbReference type="FunFam" id="3.40.50.1370:FF:000002">
    <property type="entry name" value="Aspartate carbamoyltransferase 2"/>
    <property type="match status" value="1"/>
</dbReference>
<dbReference type="PANTHER" id="PTHR45753:SF6">
    <property type="entry name" value="ASPARTATE CARBAMOYLTRANSFERASE"/>
    <property type="match status" value="1"/>
</dbReference>
<name>A0A9W9Z2F2_9CNID</name>
<dbReference type="InterPro" id="IPR006130">
    <property type="entry name" value="Asp/Orn_carbamoylTrfase"/>
</dbReference>
<feature type="domain" description="Aspartate/ornithine carbamoyltransferase Asp/Orn-binding" evidence="7">
    <location>
        <begin position="1"/>
        <end position="144"/>
    </location>
</feature>
<reference evidence="8" key="1">
    <citation type="submission" date="2023-01" db="EMBL/GenBank/DDBJ databases">
        <title>Genome assembly of the deep-sea coral Lophelia pertusa.</title>
        <authorList>
            <person name="Herrera S."/>
            <person name="Cordes E."/>
        </authorList>
    </citation>
    <scope>NUCLEOTIDE SEQUENCE</scope>
    <source>
        <strain evidence="8">USNM1676648</strain>
        <tissue evidence="8">Polyp</tissue>
    </source>
</reference>
<dbReference type="OrthoDB" id="10057803at2759"/>
<dbReference type="InterPro" id="IPR036901">
    <property type="entry name" value="Asp/Orn_carbamoylTrfase_sf"/>
</dbReference>
<gene>
    <name evidence="8" type="ORF">OS493_009278</name>
</gene>
<organism evidence="8 9">
    <name type="scientific">Desmophyllum pertusum</name>
    <dbReference type="NCBI Taxonomy" id="174260"/>
    <lineage>
        <taxon>Eukaryota</taxon>
        <taxon>Metazoa</taxon>
        <taxon>Cnidaria</taxon>
        <taxon>Anthozoa</taxon>
        <taxon>Hexacorallia</taxon>
        <taxon>Scleractinia</taxon>
        <taxon>Caryophylliina</taxon>
        <taxon>Caryophylliidae</taxon>
        <taxon>Desmophyllum</taxon>
    </lineage>
</organism>
<keyword evidence="9" id="KW-1185">Reference proteome</keyword>
<dbReference type="GO" id="GO:0016597">
    <property type="term" value="F:amino acid binding"/>
    <property type="evidence" value="ECO:0007669"/>
    <property type="project" value="InterPro"/>
</dbReference>
<dbReference type="AlphaFoldDB" id="A0A9W9Z2F2"/>
<evidence type="ECO:0000313" key="9">
    <source>
        <dbReference type="Proteomes" id="UP001163046"/>
    </source>
</evidence>
<dbReference type="Gene3D" id="3.40.50.1370">
    <property type="entry name" value="Aspartate/ornithine carbamoyltransferase"/>
    <property type="match status" value="1"/>
</dbReference>
<evidence type="ECO:0000256" key="1">
    <source>
        <dbReference type="ARBA" id="ARBA00004852"/>
    </source>
</evidence>
<evidence type="ECO:0000259" key="7">
    <source>
        <dbReference type="Pfam" id="PF00185"/>
    </source>
</evidence>
<dbReference type="PANTHER" id="PTHR45753">
    <property type="entry name" value="ORNITHINE CARBAMOYLTRANSFERASE, MITOCHONDRIAL"/>
    <property type="match status" value="1"/>
</dbReference>
<dbReference type="Pfam" id="PF00185">
    <property type="entry name" value="OTCace"/>
    <property type="match status" value="1"/>
</dbReference>
<keyword evidence="4" id="KW-0665">Pyrimidine biosynthesis</keyword>
<dbReference type="Proteomes" id="UP001163046">
    <property type="component" value="Unassembled WGS sequence"/>
</dbReference>
<dbReference type="InterPro" id="IPR006131">
    <property type="entry name" value="Asp_carbamoyltransf_Asp/Orn-bd"/>
</dbReference>
<evidence type="ECO:0000256" key="6">
    <source>
        <dbReference type="RuleBase" id="RU003634"/>
    </source>
</evidence>
<comment type="similarity">
    <text evidence="6">Belongs to the aspartate/ornithine carbamoyltransferase superfamily.</text>
</comment>
<comment type="caution">
    <text evidence="8">The sequence shown here is derived from an EMBL/GenBank/DDBJ whole genome shotgun (WGS) entry which is preliminary data.</text>
</comment>
<accession>A0A9W9Z2F2</accession>
<dbReference type="GO" id="GO:0006221">
    <property type="term" value="P:pyrimidine nucleotide biosynthetic process"/>
    <property type="evidence" value="ECO:0007669"/>
    <property type="project" value="UniProtKB-KW"/>
</dbReference>
<dbReference type="EMBL" id="MU826829">
    <property type="protein sequence ID" value="KAJ7373951.1"/>
    <property type="molecule type" value="Genomic_DNA"/>
</dbReference>
<proteinExistence type="inferred from homology"/>
<sequence length="149" mass="17116">MVGDLKNGRTVHSLAKLLCLYNVTLRYVSPAALRMPDSVQDYVRSKGIQQDEYPSLVDALHDTDVLYVTRIQRERFDSQEEYEKVFGSYVITPQILTEAKEKMVVMHPLPRVNEISVEVDSDPRAAYFRQAEYGMYIRMALLALVLAKN</sequence>
<evidence type="ECO:0000256" key="3">
    <source>
        <dbReference type="ARBA" id="ARBA00022679"/>
    </source>
</evidence>
<dbReference type="GO" id="GO:0006520">
    <property type="term" value="P:amino acid metabolic process"/>
    <property type="evidence" value="ECO:0007669"/>
    <property type="project" value="InterPro"/>
</dbReference>
<evidence type="ECO:0000256" key="4">
    <source>
        <dbReference type="ARBA" id="ARBA00022975"/>
    </source>
</evidence>
<evidence type="ECO:0000256" key="2">
    <source>
        <dbReference type="ARBA" id="ARBA00013008"/>
    </source>
</evidence>
<evidence type="ECO:0000256" key="5">
    <source>
        <dbReference type="ARBA" id="ARBA00048859"/>
    </source>
</evidence>
<dbReference type="PRINTS" id="PR00101">
    <property type="entry name" value="ATCASE"/>
</dbReference>
<dbReference type="GO" id="GO:0004070">
    <property type="term" value="F:aspartate carbamoyltransferase activity"/>
    <property type="evidence" value="ECO:0007669"/>
    <property type="project" value="UniProtKB-EC"/>
</dbReference>
<comment type="pathway">
    <text evidence="1">Pyrimidine metabolism; UMP biosynthesis via de novo pathway; (S)-dihydroorotate from bicarbonate: step 2/3.</text>
</comment>
<keyword evidence="3 6" id="KW-0808">Transferase</keyword>
<comment type="catalytic activity">
    <reaction evidence="5">
        <text>carbamoyl phosphate + L-aspartate = N-carbamoyl-L-aspartate + phosphate + H(+)</text>
        <dbReference type="Rhea" id="RHEA:20013"/>
        <dbReference type="ChEBI" id="CHEBI:15378"/>
        <dbReference type="ChEBI" id="CHEBI:29991"/>
        <dbReference type="ChEBI" id="CHEBI:32814"/>
        <dbReference type="ChEBI" id="CHEBI:43474"/>
        <dbReference type="ChEBI" id="CHEBI:58228"/>
        <dbReference type="EC" id="2.1.3.2"/>
    </reaction>
</comment>
<dbReference type="SUPFAM" id="SSF53671">
    <property type="entry name" value="Aspartate/ornithine carbamoyltransferase"/>
    <property type="match status" value="1"/>
</dbReference>
<evidence type="ECO:0000313" key="8">
    <source>
        <dbReference type="EMBL" id="KAJ7373951.1"/>
    </source>
</evidence>